<protein>
    <submittedName>
        <fullName evidence="1">Glycine-rich protein</fullName>
    </submittedName>
</protein>
<dbReference type="EMBL" id="AP019297">
    <property type="protein sequence ID" value="BBG95180.1"/>
    <property type="molecule type" value="Genomic_DNA"/>
</dbReference>
<dbReference type="AlphaFoldDB" id="A0A4Y1QTI5"/>
<name>A0A4Y1QTI5_PRUDU</name>
<organism evidence="1">
    <name type="scientific">Prunus dulcis</name>
    <name type="common">Almond</name>
    <name type="synonym">Amygdalus dulcis</name>
    <dbReference type="NCBI Taxonomy" id="3755"/>
    <lineage>
        <taxon>Eukaryota</taxon>
        <taxon>Viridiplantae</taxon>
        <taxon>Streptophyta</taxon>
        <taxon>Embryophyta</taxon>
        <taxon>Tracheophyta</taxon>
        <taxon>Spermatophyta</taxon>
        <taxon>Magnoliopsida</taxon>
        <taxon>eudicotyledons</taxon>
        <taxon>Gunneridae</taxon>
        <taxon>Pentapetalae</taxon>
        <taxon>rosids</taxon>
        <taxon>fabids</taxon>
        <taxon>Rosales</taxon>
        <taxon>Rosaceae</taxon>
        <taxon>Amygdaloideae</taxon>
        <taxon>Amygdaleae</taxon>
        <taxon>Prunus</taxon>
    </lineage>
</organism>
<gene>
    <name evidence="1" type="ORF">Prudu_003653</name>
</gene>
<reference evidence="1" key="1">
    <citation type="journal article" date="2019" name="Science">
        <title>Mutation of a bHLH transcription factor allowed almond domestication.</title>
        <authorList>
            <person name="Sanchez-Perez R."/>
            <person name="Pavan S."/>
            <person name="Mazzeo R."/>
            <person name="Moldovan C."/>
            <person name="Aiese Cigliano R."/>
            <person name="Del Cueto J."/>
            <person name="Ricciardi F."/>
            <person name="Lotti C."/>
            <person name="Ricciardi L."/>
            <person name="Dicenta F."/>
            <person name="Lopez-Marques R.L."/>
            <person name="Lindberg Moller B."/>
        </authorList>
    </citation>
    <scope>NUCLEOTIDE SEQUENCE</scope>
</reference>
<accession>A0A4Y1QTI5</accession>
<sequence>MGFRRHTVEFLGSWCRWRLWGWSRSWMGIWHRLW</sequence>
<proteinExistence type="predicted"/>
<evidence type="ECO:0000313" key="1">
    <source>
        <dbReference type="EMBL" id="BBG95180.1"/>
    </source>
</evidence>